<gene>
    <name evidence="2" type="ORF">PACLA_8A038172</name>
</gene>
<accession>A0A6S7KN68</accession>
<evidence type="ECO:0000313" key="2">
    <source>
        <dbReference type="EMBL" id="CAB4044414.1"/>
    </source>
</evidence>
<dbReference type="Proteomes" id="UP001152795">
    <property type="component" value="Unassembled WGS sequence"/>
</dbReference>
<evidence type="ECO:0000313" key="3">
    <source>
        <dbReference type="Proteomes" id="UP001152795"/>
    </source>
</evidence>
<protein>
    <submittedName>
        <fullName evidence="2">Uncharacterized protein</fullName>
    </submittedName>
</protein>
<feature type="region of interest" description="Disordered" evidence="1">
    <location>
        <begin position="1"/>
        <end position="30"/>
    </location>
</feature>
<name>A0A6S7KN68_PARCT</name>
<organism evidence="2 3">
    <name type="scientific">Paramuricea clavata</name>
    <name type="common">Red gorgonian</name>
    <name type="synonym">Violescent sea-whip</name>
    <dbReference type="NCBI Taxonomy" id="317549"/>
    <lineage>
        <taxon>Eukaryota</taxon>
        <taxon>Metazoa</taxon>
        <taxon>Cnidaria</taxon>
        <taxon>Anthozoa</taxon>
        <taxon>Octocorallia</taxon>
        <taxon>Malacalcyonacea</taxon>
        <taxon>Plexauridae</taxon>
        <taxon>Paramuricea</taxon>
    </lineage>
</organism>
<proteinExistence type="predicted"/>
<feature type="compositionally biased region" description="Polar residues" evidence="1">
    <location>
        <begin position="20"/>
        <end position="30"/>
    </location>
</feature>
<dbReference type="EMBL" id="CACRXK020034858">
    <property type="protein sequence ID" value="CAB4044414.1"/>
    <property type="molecule type" value="Genomic_DNA"/>
</dbReference>
<sequence>MSGASAISSADLFGEEQRSGQRGASLQSPEMYQLREGIGRMTEKISNVASGVLSTIQDRYNSGYNG</sequence>
<dbReference type="AlphaFoldDB" id="A0A6S7KN68"/>
<comment type="caution">
    <text evidence="2">The sequence shown here is derived from an EMBL/GenBank/DDBJ whole genome shotgun (WGS) entry which is preliminary data.</text>
</comment>
<reference evidence="2" key="1">
    <citation type="submission" date="2020-04" db="EMBL/GenBank/DDBJ databases">
        <authorList>
            <person name="Alioto T."/>
            <person name="Alioto T."/>
            <person name="Gomez Garrido J."/>
        </authorList>
    </citation>
    <scope>NUCLEOTIDE SEQUENCE</scope>
    <source>
        <strain evidence="2">A484AB</strain>
    </source>
</reference>
<dbReference type="OrthoDB" id="983479at2759"/>
<evidence type="ECO:0000256" key="1">
    <source>
        <dbReference type="SAM" id="MobiDB-lite"/>
    </source>
</evidence>
<keyword evidence="3" id="KW-1185">Reference proteome</keyword>